<dbReference type="Pfam" id="PF00536">
    <property type="entry name" value="SAM_1"/>
    <property type="match status" value="1"/>
</dbReference>
<evidence type="ECO:0000256" key="1">
    <source>
        <dbReference type="ARBA" id="ARBA00022737"/>
    </source>
</evidence>
<keyword evidence="4" id="KW-1185">Reference proteome</keyword>
<evidence type="ECO:0000259" key="2">
    <source>
        <dbReference type="PROSITE" id="PS50105"/>
    </source>
</evidence>
<proteinExistence type="predicted"/>
<evidence type="ECO:0000313" key="3">
    <source>
        <dbReference type="EMBL" id="KAJ8915097.1"/>
    </source>
</evidence>
<feature type="domain" description="SAM" evidence="2">
    <location>
        <begin position="141"/>
        <end position="204"/>
    </location>
</feature>
<dbReference type="Proteomes" id="UP001159042">
    <property type="component" value="Unassembled WGS sequence"/>
</dbReference>
<reference evidence="3 4" key="1">
    <citation type="journal article" date="2023" name="Insect Mol. Biol.">
        <title>Genome sequencing provides insights into the evolution of gene families encoding plant cell wall-degrading enzymes in longhorned beetles.</title>
        <authorList>
            <person name="Shin N.R."/>
            <person name="Okamura Y."/>
            <person name="Kirsch R."/>
            <person name="Pauchet Y."/>
        </authorList>
    </citation>
    <scope>NUCLEOTIDE SEQUENCE [LARGE SCALE GENOMIC DNA]</scope>
    <source>
        <strain evidence="3">EAD_L_NR</strain>
    </source>
</reference>
<dbReference type="PANTHER" id="PTHR10627:SF69">
    <property type="entry name" value="PROTEIN BICAUDAL C"/>
    <property type="match status" value="1"/>
</dbReference>
<protein>
    <recommendedName>
        <fullName evidence="2">SAM domain-containing protein</fullName>
    </recommendedName>
</protein>
<dbReference type="SUPFAM" id="SSF47769">
    <property type="entry name" value="SAM/Pointed domain"/>
    <property type="match status" value="1"/>
</dbReference>
<dbReference type="GO" id="GO:0005737">
    <property type="term" value="C:cytoplasm"/>
    <property type="evidence" value="ECO:0007669"/>
    <property type="project" value="TreeGrafter"/>
</dbReference>
<dbReference type="Gene3D" id="1.10.150.50">
    <property type="entry name" value="Transcription Factor, Ets-1"/>
    <property type="match status" value="1"/>
</dbReference>
<dbReference type="SMART" id="SM00454">
    <property type="entry name" value="SAM"/>
    <property type="match status" value="1"/>
</dbReference>
<dbReference type="InterPro" id="IPR013761">
    <property type="entry name" value="SAM/pointed_sf"/>
</dbReference>
<gene>
    <name evidence="3" type="ORF">NQ315_000349</name>
</gene>
<accession>A0AAV8VM99</accession>
<sequence length="209" mass="22930">MEYICDDLLVVNIYKARNLILGFDEPPLNADIPVSYHLPNTVTPSHSALFPSSDLIPTPTNANPSPISPLLSPLISPTWQYPTPTTAPPNAPPFEEDAWKAATSKQNDMYNFPSASSTTVLNTSNILDHAPTHILNRVTSSNWSDLPGMLSSLGLERYISVFTTHEIDLTTFSTLTDQDLIEIGINAFGARRKILLAISGKRKTIQLTL</sequence>
<evidence type="ECO:0000313" key="4">
    <source>
        <dbReference type="Proteomes" id="UP001159042"/>
    </source>
</evidence>
<keyword evidence="1" id="KW-0677">Repeat</keyword>
<dbReference type="PANTHER" id="PTHR10627">
    <property type="entry name" value="SCP160"/>
    <property type="match status" value="1"/>
</dbReference>
<organism evidence="3 4">
    <name type="scientific">Exocentrus adspersus</name>
    <dbReference type="NCBI Taxonomy" id="1586481"/>
    <lineage>
        <taxon>Eukaryota</taxon>
        <taxon>Metazoa</taxon>
        <taxon>Ecdysozoa</taxon>
        <taxon>Arthropoda</taxon>
        <taxon>Hexapoda</taxon>
        <taxon>Insecta</taxon>
        <taxon>Pterygota</taxon>
        <taxon>Neoptera</taxon>
        <taxon>Endopterygota</taxon>
        <taxon>Coleoptera</taxon>
        <taxon>Polyphaga</taxon>
        <taxon>Cucujiformia</taxon>
        <taxon>Chrysomeloidea</taxon>
        <taxon>Cerambycidae</taxon>
        <taxon>Lamiinae</taxon>
        <taxon>Acanthocinini</taxon>
        <taxon>Exocentrus</taxon>
    </lineage>
</organism>
<comment type="caution">
    <text evidence="3">The sequence shown here is derived from an EMBL/GenBank/DDBJ whole genome shotgun (WGS) entry which is preliminary data.</text>
</comment>
<dbReference type="InterPro" id="IPR001660">
    <property type="entry name" value="SAM"/>
</dbReference>
<dbReference type="PROSITE" id="PS50105">
    <property type="entry name" value="SAM_DOMAIN"/>
    <property type="match status" value="1"/>
</dbReference>
<dbReference type="EMBL" id="JANEYG010000057">
    <property type="protein sequence ID" value="KAJ8915097.1"/>
    <property type="molecule type" value="Genomic_DNA"/>
</dbReference>
<name>A0AAV8VM99_9CUCU</name>
<dbReference type="AlphaFoldDB" id="A0AAV8VM99"/>